<feature type="transmembrane region" description="Helical" evidence="3">
    <location>
        <begin position="7"/>
        <end position="30"/>
    </location>
</feature>
<accession>A0A2W7G5E3</accession>
<keyword evidence="3" id="KW-1133">Transmembrane helix</keyword>
<evidence type="ECO:0000313" key="5">
    <source>
        <dbReference type="Proteomes" id="UP000249646"/>
    </source>
</evidence>
<feature type="compositionally biased region" description="Basic residues" evidence="2">
    <location>
        <begin position="55"/>
        <end position="68"/>
    </location>
</feature>
<keyword evidence="3" id="KW-0472">Membrane</keyword>
<sequence>MKKRTKVGLGIGLGVTTLITLCATATIFLVKKNSVSNNLESKNKNDINESNNKRTNYKPKKESSHKRNAAQNDEFIITNDLNDRTKVNNSTKKLNVRLGKSKETTKFPSPKINYAIDAKLIIAPLEKEITQLEKKKIELDRFFKNNDSNLEDWRAKFLEASKQYHYYDILFRKLLKYKNKLSDFFKQLEEKLFGEWLSASKRVDSITKEINSLWKTKKDSEKDSEEISKLWEDRNRNYEFINKEWKEYESFKKWIEKIKTEIEDILKGNGLTVQSSQEEIKKLMNSYLSKYQSMAEEAENKIEEILKNIKLANEIELLLSKDKKLLELYKKSHIQKN</sequence>
<protein>
    <submittedName>
        <fullName evidence="4">Uncharacterized protein</fullName>
    </submittedName>
</protein>
<keyword evidence="3" id="KW-0812">Transmembrane</keyword>
<dbReference type="Proteomes" id="UP000249646">
    <property type="component" value="Unassembled WGS sequence"/>
</dbReference>
<comment type="caution">
    <text evidence="4">The sequence shown here is derived from an EMBL/GenBank/DDBJ whole genome shotgun (WGS) entry which is preliminary data.</text>
</comment>
<dbReference type="RefSeq" id="WP_111517924.1">
    <property type="nucleotide sequence ID" value="NZ_QKUB01000001.1"/>
</dbReference>
<evidence type="ECO:0000256" key="1">
    <source>
        <dbReference type="SAM" id="Coils"/>
    </source>
</evidence>
<evidence type="ECO:0000313" key="4">
    <source>
        <dbReference type="EMBL" id="PZW01487.1"/>
    </source>
</evidence>
<proteinExistence type="predicted"/>
<dbReference type="AlphaFoldDB" id="A0A2W7G5E3"/>
<feature type="region of interest" description="Disordered" evidence="2">
    <location>
        <begin position="39"/>
        <end position="73"/>
    </location>
</feature>
<evidence type="ECO:0000256" key="3">
    <source>
        <dbReference type="SAM" id="Phobius"/>
    </source>
</evidence>
<keyword evidence="5" id="KW-1185">Reference proteome</keyword>
<keyword evidence="1" id="KW-0175">Coiled coil</keyword>
<dbReference type="EMBL" id="QKUB01000001">
    <property type="protein sequence ID" value="PZW01487.1"/>
    <property type="molecule type" value="Genomic_DNA"/>
</dbReference>
<evidence type="ECO:0000256" key="2">
    <source>
        <dbReference type="SAM" id="MobiDB-lite"/>
    </source>
</evidence>
<feature type="coiled-coil region" evidence="1">
    <location>
        <begin position="288"/>
        <end position="315"/>
    </location>
</feature>
<reference evidence="4 5" key="1">
    <citation type="submission" date="2018-06" db="EMBL/GenBank/DDBJ databases">
        <title>Genomic Encyclopedia of Archaeal and Bacterial Type Strains, Phase II (KMG-II): from individual species to whole genera.</title>
        <authorList>
            <person name="Goeker M."/>
        </authorList>
    </citation>
    <scope>NUCLEOTIDE SEQUENCE [LARGE SCALE GENOMIC DNA]</scope>
    <source>
        <strain evidence="4 5">ATCC 51348</strain>
    </source>
</reference>
<name>A0A2W7G5E3_9BACT</name>
<organism evidence="4 5">
    <name type="scientific">Metamycoplasma auris</name>
    <dbReference type="NCBI Taxonomy" id="51363"/>
    <lineage>
        <taxon>Bacteria</taxon>
        <taxon>Bacillati</taxon>
        <taxon>Mycoplasmatota</taxon>
        <taxon>Mycoplasmoidales</taxon>
        <taxon>Metamycoplasmataceae</taxon>
        <taxon>Metamycoplasma</taxon>
    </lineage>
</organism>
<dbReference type="OrthoDB" id="9854573at2"/>
<gene>
    <name evidence="4" type="ORF">BCF89_1012</name>
</gene>